<dbReference type="InterPro" id="IPR029058">
    <property type="entry name" value="AB_hydrolase_fold"/>
</dbReference>
<evidence type="ECO:0000256" key="1">
    <source>
        <dbReference type="ARBA" id="ARBA00023180"/>
    </source>
</evidence>
<dbReference type="PROSITE" id="PS00941">
    <property type="entry name" value="CARBOXYLESTERASE_B_2"/>
    <property type="match status" value="1"/>
</dbReference>
<dbReference type="InterPro" id="IPR019819">
    <property type="entry name" value="Carboxylesterase_B_CS"/>
</dbReference>
<protein>
    <recommendedName>
        <fullName evidence="3">Carboxylesterase type B domain-containing protein</fullName>
    </recommendedName>
</protein>
<evidence type="ECO:0000256" key="2">
    <source>
        <dbReference type="SAM" id="SignalP"/>
    </source>
</evidence>
<dbReference type="PANTHER" id="PTHR11559">
    <property type="entry name" value="CARBOXYLESTERASE"/>
    <property type="match status" value="1"/>
</dbReference>
<dbReference type="InterPro" id="IPR002018">
    <property type="entry name" value="CarbesteraseB"/>
</dbReference>
<organism evidence="4">
    <name type="scientific">Timema monikensis</name>
    <dbReference type="NCBI Taxonomy" id="170555"/>
    <lineage>
        <taxon>Eukaryota</taxon>
        <taxon>Metazoa</taxon>
        <taxon>Ecdysozoa</taxon>
        <taxon>Arthropoda</taxon>
        <taxon>Hexapoda</taxon>
        <taxon>Insecta</taxon>
        <taxon>Pterygota</taxon>
        <taxon>Neoptera</taxon>
        <taxon>Polyneoptera</taxon>
        <taxon>Phasmatodea</taxon>
        <taxon>Timematodea</taxon>
        <taxon>Timematoidea</taxon>
        <taxon>Timematidae</taxon>
        <taxon>Timema</taxon>
    </lineage>
</organism>
<proteinExistence type="predicted"/>
<feature type="domain" description="Carboxylesterase type B" evidence="3">
    <location>
        <begin position="134"/>
        <end position="483"/>
    </location>
</feature>
<feature type="domain" description="Carboxylesterase type B" evidence="3">
    <location>
        <begin position="65"/>
        <end position="105"/>
    </location>
</feature>
<keyword evidence="1" id="KW-0325">Glycoprotein</keyword>
<dbReference type="Pfam" id="PF00135">
    <property type="entry name" value="COesterase"/>
    <property type="match status" value="3"/>
</dbReference>
<dbReference type="SUPFAM" id="SSF53474">
    <property type="entry name" value="alpha/beta-Hydrolases"/>
    <property type="match status" value="1"/>
</dbReference>
<dbReference type="InterPro" id="IPR050309">
    <property type="entry name" value="Type-B_Carboxylest/Lipase"/>
</dbReference>
<dbReference type="Gene3D" id="3.40.50.1820">
    <property type="entry name" value="alpha/beta hydrolase"/>
    <property type="match status" value="1"/>
</dbReference>
<keyword evidence="2" id="KW-0732">Signal</keyword>
<dbReference type="EMBL" id="OB793576">
    <property type="protein sequence ID" value="CAD7427890.1"/>
    <property type="molecule type" value="Genomic_DNA"/>
</dbReference>
<name>A0A7R9E7D3_9NEOP</name>
<evidence type="ECO:0000259" key="3">
    <source>
        <dbReference type="Pfam" id="PF00135"/>
    </source>
</evidence>
<evidence type="ECO:0000313" key="4">
    <source>
        <dbReference type="EMBL" id="CAD7427890.1"/>
    </source>
</evidence>
<reference evidence="4" key="1">
    <citation type="submission" date="2020-11" db="EMBL/GenBank/DDBJ databases">
        <authorList>
            <person name="Tran Van P."/>
        </authorList>
    </citation>
    <scope>NUCLEOTIDE SEQUENCE</scope>
</reference>
<feature type="chain" id="PRO_5030766869" description="Carboxylesterase type B domain-containing protein" evidence="2">
    <location>
        <begin position="20"/>
        <end position="761"/>
    </location>
</feature>
<accession>A0A7R9E7D3</accession>
<gene>
    <name evidence="4" type="ORF">TMSB3V08_LOCUS4717</name>
</gene>
<dbReference type="AlphaFoldDB" id="A0A7R9E7D3"/>
<sequence>MKLCLLLVASLAIFHSTNAWSWNLLEDAEELVSSVVSAFTGTSTKQTSTLKNGTAVISESNGTVILNVNGGNIMGRIKSTKSNKTFYSFQGVPYAAPPVGDHRFKFVMTMLIDKGKVGSMFVTHLVISSGIKLPPQAVESWDGVRSALEIGSSCLQPYFSEVSGSEDCLFLNVYTPQVLTNTSSNASLAVMVFIHGGEFYTGSGCTDLYGPEYLVEEDVVLVTLNYRLGVLGFLGVANSNVSINAGLKDQLAALKWVNENIGNFSGDRSKITLFGQNAGGSSVEYHILSPASKGLFQRAISQSGNAVDPWAFVDSDVAKERALRLGQALGTNTTNVDELVQLLQNTSGDELVTKQLQAQSLQESYKRLYPFVPTLESSAQEGDIVFVIGKPMVVLLSGKINAIPFITGVNNGEGKLYVMDVIANETLWDEYEETMERFVPNDLGYAWGSSQSVAVAKKIKKFYFNDTTLTNSSLSSLVDVAPRGTFIIDNWPEQLFVQRQSSPRGRGHYACSEVGLSTDLDNWAPPSGPHQLGLANWVPKLVGDILFSYPHHTSVLLHVLKGKAPVYVYGFAYDGRLGLTSDIYNFTFTDEPRQAEREMWRVSLVLPYLAVSVRVWRRRNISIVWTGPAHTDELGYLFNGTRFPKEVEPNSTEAFIRQKMVAMWTKFSKDGESGKPFGETLSIINRDSNLDLPIIGSLVHCESSALDHVATQTYLDITSNPSVGLTSEDSEVDRMNFWTAIYLPVWLTSFPNLAALFLSIV</sequence>
<feature type="signal peptide" evidence="2">
    <location>
        <begin position="1"/>
        <end position="19"/>
    </location>
</feature>
<feature type="domain" description="Carboxylesterase type B" evidence="3">
    <location>
        <begin position="539"/>
        <end position="673"/>
    </location>
</feature>